<dbReference type="GO" id="GO:0006886">
    <property type="term" value="P:intracellular protein transport"/>
    <property type="evidence" value="ECO:0007669"/>
    <property type="project" value="TreeGrafter"/>
</dbReference>
<accession>A0A7L1EMW1</accession>
<dbReference type="Proteomes" id="UP000565754">
    <property type="component" value="Unassembled WGS sequence"/>
</dbReference>
<gene>
    <name evidence="3" type="primary">Arfip2</name>
    <name evidence="3" type="ORF">OENOEN_R12205</name>
</gene>
<dbReference type="GO" id="GO:0005543">
    <property type="term" value="F:phospholipid binding"/>
    <property type="evidence" value="ECO:0007669"/>
    <property type="project" value="TreeGrafter"/>
</dbReference>
<evidence type="ECO:0000259" key="2">
    <source>
        <dbReference type="PROSITE" id="PS50870"/>
    </source>
</evidence>
<feature type="non-terminal residue" evidence="3">
    <location>
        <position position="277"/>
    </location>
</feature>
<dbReference type="FunFam" id="1.20.1270.60:FF:000160">
    <property type="entry name" value="ADP-ribosylation factor-interacting protein 2a"/>
    <property type="match status" value="1"/>
</dbReference>
<dbReference type="GO" id="GO:0034315">
    <property type="term" value="P:regulation of Arp2/3 complex-mediated actin nucleation"/>
    <property type="evidence" value="ECO:0007669"/>
    <property type="project" value="TreeGrafter"/>
</dbReference>
<dbReference type="SMART" id="SM01015">
    <property type="entry name" value="Arfaptin"/>
    <property type="match status" value="1"/>
</dbReference>
<keyword evidence="4" id="KW-1185">Reference proteome</keyword>
<protein>
    <submittedName>
        <fullName evidence="3">ARFP2 protein</fullName>
    </submittedName>
</protein>
<dbReference type="AlphaFoldDB" id="A0A7L1EMW1"/>
<name>A0A7L1EMW1_OENON</name>
<dbReference type="EMBL" id="VXBF01013875">
    <property type="protein sequence ID" value="NXM90378.1"/>
    <property type="molecule type" value="Genomic_DNA"/>
</dbReference>
<feature type="domain" description="AH" evidence="2">
    <location>
        <begin position="31"/>
        <end position="257"/>
    </location>
</feature>
<reference evidence="3 4" key="1">
    <citation type="submission" date="2019-09" db="EMBL/GenBank/DDBJ databases">
        <title>Bird 10,000 Genomes (B10K) Project - Family phase.</title>
        <authorList>
            <person name="Zhang G."/>
        </authorList>
    </citation>
    <scope>NUCLEOTIDE SEQUENCE [LARGE SCALE GENOMIC DNA]</scope>
    <source>
        <strain evidence="3">B10K-DU-001-74</strain>
        <tissue evidence="3">Muscle</tissue>
    </source>
</reference>
<dbReference type="InterPro" id="IPR030798">
    <property type="entry name" value="Arfaptin_fam"/>
</dbReference>
<dbReference type="PANTHER" id="PTHR12141:SF3">
    <property type="entry name" value="ARFAPTIN-2"/>
    <property type="match status" value="1"/>
</dbReference>
<dbReference type="Pfam" id="PF06456">
    <property type="entry name" value="Arfaptin"/>
    <property type="match status" value="2"/>
</dbReference>
<dbReference type="GO" id="GO:0032588">
    <property type="term" value="C:trans-Golgi network membrane"/>
    <property type="evidence" value="ECO:0007669"/>
    <property type="project" value="TreeGrafter"/>
</dbReference>
<keyword evidence="1" id="KW-0175">Coiled coil</keyword>
<evidence type="ECO:0000313" key="4">
    <source>
        <dbReference type="Proteomes" id="UP000565754"/>
    </source>
</evidence>
<organism evidence="3 4">
    <name type="scientific">Oenanthe oenanthe</name>
    <name type="common">Northern wheatear</name>
    <dbReference type="NCBI Taxonomy" id="279966"/>
    <lineage>
        <taxon>Eukaryota</taxon>
        <taxon>Metazoa</taxon>
        <taxon>Chordata</taxon>
        <taxon>Craniata</taxon>
        <taxon>Vertebrata</taxon>
        <taxon>Euteleostomi</taxon>
        <taxon>Archelosauria</taxon>
        <taxon>Archosauria</taxon>
        <taxon>Dinosauria</taxon>
        <taxon>Saurischia</taxon>
        <taxon>Theropoda</taxon>
        <taxon>Coelurosauria</taxon>
        <taxon>Aves</taxon>
        <taxon>Neognathae</taxon>
        <taxon>Neoaves</taxon>
        <taxon>Telluraves</taxon>
        <taxon>Australaves</taxon>
        <taxon>Passeriformes</taxon>
        <taxon>Muscicapidae</taxon>
        <taxon>Oenanthe</taxon>
    </lineage>
</organism>
<dbReference type="SUPFAM" id="SSF103657">
    <property type="entry name" value="BAR/IMD domain-like"/>
    <property type="match status" value="2"/>
</dbReference>
<evidence type="ECO:0000313" key="3">
    <source>
        <dbReference type="EMBL" id="NXM90378.1"/>
    </source>
</evidence>
<dbReference type="PANTHER" id="PTHR12141">
    <property type="entry name" value="ARFAPTIN-RELATED"/>
    <property type="match status" value="1"/>
</dbReference>
<dbReference type="InterPro" id="IPR027267">
    <property type="entry name" value="AH/BAR_dom_sf"/>
</dbReference>
<evidence type="ECO:0000256" key="1">
    <source>
        <dbReference type="SAM" id="Coils"/>
    </source>
</evidence>
<sequence>EKFDIVKKWGINTYKCTKQLLSERFGRGSRTVDLELETQIELLRETKRKYESVLHLARALTAHLYSLVQTQHALGDAFADLSQKSPELQEEFGYNAETQKLLCKNGETLLGAVNFFVSSINTLVNKTMEDTLMTVKQYETARWDREPRGPGDAGGMWRQALMAGAVCRLEYDAYRTDLEELSMGPRDAGAVSRLDAAQSQFQSHKDKYEKLRADVAIKLKFLEENKIKVMHKQLLLFHNAISAYFAGNQQQLEQTLKQFNIKLKTPGAEKPSWLEEQ</sequence>
<dbReference type="GO" id="GO:0019904">
    <property type="term" value="F:protein domain specific binding"/>
    <property type="evidence" value="ECO:0007669"/>
    <property type="project" value="InterPro"/>
</dbReference>
<dbReference type="InterPro" id="IPR010504">
    <property type="entry name" value="AH_dom"/>
</dbReference>
<comment type="caution">
    <text evidence="3">The sequence shown here is derived from an EMBL/GenBank/DDBJ whole genome shotgun (WGS) entry which is preliminary data.</text>
</comment>
<proteinExistence type="predicted"/>
<feature type="non-terminal residue" evidence="3">
    <location>
        <position position="1"/>
    </location>
</feature>
<feature type="coiled-coil region" evidence="1">
    <location>
        <begin position="194"/>
        <end position="225"/>
    </location>
</feature>
<dbReference type="PROSITE" id="PS50870">
    <property type="entry name" value="AH"/>
    <property type="match status" value="1"/>
</dbReference>
<dbReference type="CDD" id="cd07660">
    <property type="entry name" value="BAR_Arfaptin"/>
    <property type="match status" value="1"/>
</dbReference>
<dbReference type="Gene3D" id="1.20.1270.60">
    <property type="entry name" value="Arfaptin homology (AH) domain/BAR domain"/>
    <property type="match status" value="2"/>
</dbReference>